<dbReference type="InterPro" id="IPR024064">
    <property type="entry name" value="FdhE-like_sf"/>
</dbReference>
<dbReference type="Pfam" id="PF24860">
    <property type="entry name" value="FdhE_C"/>
    <property type="match status" value="1"/>
</dbReference>
<evidence type="ECO:0000259" key="6">
    <source>
        <dbReference type="Pfam" id="PF24859"/>
    </source>
</evidence>
<proteinExistence type="inferred from homology"/>
<comment type="subcellular location">
    <subcellularLocation>
        <location evidence="1 4">Cytoplasm</location>
    </subcellularLocation>
</comment>
<sequence>MATILEPGQIEAAASSPPFLYLPPNNLFTLRALRLERLVDGHPMADYLRLIAGLCHVQQQLMDDPPVTAPPDPERLRLCQQHGLPPFAADSLAREDVWLPYLDALLQRYQAPSQPAIGTALATLRNANAGQRKAWAIALVSGQYSLLPAALVPFLGAALQAAWSHWLLRTPNLELHLQRQHGDSLSQCPACGSPAMAGVIRHRGKYNGLRYLVCSLCACEWHVVRVKCVYCEQSKGLEYVSFEDDRHAANQAPLRAEVCPGCNSYLKLIYLENDAEAEALSADLSSLMLDMRLEQEGYQRPAPNLMLAPGGD</sequence>
<gene>
    <name evidence="4 8" type="primary">fdhE</name>
    <name evidence="8" type="ORF">C5612_11405</name>
</gene>
<dbReference type="RefSeq" id="WP_105341651.1">
    <property type="nucleotide sequence ID" value="NZ_PUIN01000006.1"/>
</dbReference>
<dbReference type="NCBIfam" id="TIGR01562">
    <property type="entry name" value="FdhE"/>
    <property type="match status" value="1"/>
</dbReference>
<dbReference type="PANTHER" id="PTHR37689">
    <property type="entry name" value="PROTEIN FDHE"/>
    <property type="match status" value="1"/>
</dbReference>
<dbReference type="GO" id="GO:0051604">
    <property type="term" value="P:protein maturation"/>
    <property type="evidence" value="ECO:0007669"/>
    <property type="project" value="TreeGrafter"/>
</dbReference>
<feature type="domain" description="FdhE C-terminal" evidence="7">
    <location>
        <begin position="226"/>
        <end position="307"/>
    </location>
</feature>
<evidence type="ECO:0000259" key="5">
    <source>
        <dbReference type="Pfam" id="PF04216"/>
    </source>
</evidence>
<dbReference type="CDD" id="cd16341">
    <property type="entry name" value="FdhE"/>
    <property type="match status" value="1"/>
</dbReference>
<evidence type="ECO:0000313" key="9">
    <source>
        <dbReference type="Proteomes" id="UP000239687"/>
    </source>
</evidence>
<evidence type="ECO:0000256" key="1">
    <source>
        <dbReference type="ARBA" id="ARBA00004496"/>
    </source>
</evidence>
<dbReference type="PANTHER" id="PTHR37689:SF1">
    <property type="entry name" value="PROTEIN FDHE"/>
    <property type="match status" value="1"/>
</dbReference>
<dbReference type="Gene3D" id="3.90.1670.10">
    <property type="entry name" value="FdhE-like domain"/>
    <property type="match status" value="1"/>
</dbReference>
<evidence type="ECO:0000313" key="8">
    <source>
        <dbReference type="EMBL" id="PQP03850.1"/>
    </source>
</evidence>
<evidence type="ECO:0000256" key="3">
    <source>
        <dbReference type="ARBA" id="ARBA00061033"/>
    </source>
</evidence>
<protein>
    <recommendedName>
        <fullName evidence="4">Protein FdhE homolog</fullName>
    </recommendedName>
</protein>
<dbReference type="FunFam" id="3.90.1670.10:FF:000001">
    <property type="entry name" value="Protein FdhE"/>
    <property type="match status" value="1"/>
</dbReference>
<dbReference type="Pfam" id="PF04216">
    <property type="entry name" value="FdhE_N"/>
    <property type="match status" value="1"/>
</dbReference>
<dbReference type="Pfam" id="PF24859">
    <property type="entry name" value="FdhE_central"/>
    <property type="match status" value="1"/>
</dbReference>
<dbReference type="GO" id="GO:0008199">
    <property type="term" value="F:ferric iron binding"/>
    <property type="evidence" value="ECO:0007669"/>
    <property type="project" value="TreeGrafter"/>
</dbReference>
<dbReference type="EMBL" id="PUIN01000006">
    <property type="protein sequence ID" value="PQP03850.1"/>
    <property type="molecule type" value="Genomic_DNA"/>
</dbReference>
<dbReference type="InterPro" id="IPR056797">
    <property type="entry name" value="FdhE_central"/>
</dbReference>
<dbReference type="AlphaFoldDB" id="A0A2S8HMR9"/>
<dbReference type="GO" id="GO:0005829">
    <property type="term" value="C:cytosol"/>
    <property type="evidence" value="ECO:0007669"/>
    <property type="project" value="TreeGrafter"/>
</dbReference>
<feature type="domain" description="FdhE N-terminal" evidence="5">
    <location>
        <begin position="17"/>
        <end position="171"/>
    </location>
</feature>
<feature type="domain" description="FdhE central" evidence="6">
    <location>
        <begin position="188"/>
        <end position="225"/>
    </location>
</feature>
<accession>A0A2S8HMR9</accession>
<evidence type="ECO:0000256" key="2">
    <source>
        <dbReference type="ARBA" id="ARBA00022490"/>
    </source>
</evidence>
<comment type="caution">
    <text evidence="8">The sequence shown here is derived from an EMBL/GenBank/DDBJ whole genome shotgun (WGS) entry which is preliminary data.</text>
</comment>
<organism evidence="8 9">
    <name type="scientific">Pseudomonas frederiksbergensis</name>
    <dbReference type="NCBI Taxonomy" id="104087"/>
    <lineage>
        <taxon>Bacteria</taxon>
        <taxon>Pseudomonadati</taxon>
        <taxon>Pseudomonadota</taxon>
        <taxon>Gammaproteobacteria</taxon>
        <taxon>Pseudomonadales</taxon>
        <taxon>Pseudomonadaceae</taxon>
        <taxon>Pseudomonas</taxon>
    </lineage>
</organism>
<keyword evidence="2 4" id="KW-0963">Cytoplasm</keyword>
<reference evidence="8 9" key="1">
    <citation type="submission" date="2018-02" db="EMBL/GenBank/DDBJ databases">
        <title>Draft genome sequencing of Pseudomonas frederiksbergensis 11-D3.</title>
        <authorList>
            <person name="Zheng B.-X."/>
        </authorList>
    </citation>
    <scope>NUCLEOTIDE SEQUENCE [LARGE SCALE GENOMIC DNA]</scope>
    <source>
        <strain evidence="8 9">11-D3</strain>
    </source>
</reference>
<evidence type="ECO:0000259" key="7">
    <source>
        <dbReference type="Pfam" id="PF24860"/>
    </source>
</evidence>
<dbReference type="PIRSF" id="PIRSF018296">
    <property type="entry name" value="Format_dh_formtn"/>
    <property type="match status" value="1"/>
</dbReference>
<dbReference type="InterPro" id="IPR056796">
    <property type="entry name" value="FdhE_C"/>
</dbReference>
<name>A0A2S8HMR9_9PSED</name>
<dbReference type="HAMAP" id="MF_00611">
    <property type="entry name" value="FdeH"/>
    <property type="match status" value="1"/>
</dbReference>
<dbReference type="Proteomes" id="UP000239687">
    <property type="component" value="Unassembled WGS sequence"/>
</dbReference>
<dbReference type="SUPFAM" id="SSF144020">
    <property type="entry name" value="FdhE-like"/>
    <property type="match status" value="1"/>
</dbReference>
<dbReference type="InterPro" id="IPR006452">
    <property type="entry name" value="Formate_DH_accessory"/>
</dbReference>
<dbReference type="InterPro" id="IPR056774">
    <property type="entry name" value="FdhE_N"/>
</dbReference>
<comment type="function">
    <text evidence="4">Necessary for formate dehydrogenase activity.</text>
</comment>
<comment type="similarity">
    <text evidence="3 4">Belongs to the FdhE family.</text>
</comment>
<evidence type="ECO:0000256" key="4">
    <source>
        <dbReference type="HAMAP-Rule" id="MF_00611"/>
    </source>
</evidence>